<dbReference type="EMBL" id="JACHGF010000007">
    <property type="protein sequence ID" value="MBB5286001.1"/>
    <property type="molecule type" value="Genomic_DNA"/>
</dbReference>
<evidence type="ECO:0000313" key="2">
    <source>
        <dbReference type="Proteomes" id="UP000557307"/>
    </source>
</evidence>
<dbReference type="AlphaFoldDB" id="A0A840TQ98"/>
<gene>
    <name evidence="1" type="ORF">HNQ92_004161</name>
</gene>
<dbReference type="InterPro" id="IPR019861">
    <property type="entry name" value="PorP/SprF_Bacteroidetes"/>
</dbReference>
<dbReference type="Proteomes" id="UP000557307">
    <property type="component" value="Unassembled WGS sequence"/>
</dbReference>
<proteinExistence type="predicted"/>
<protein>
    <submittedName>
        <fullName evidence="1">Type IX secretion system PorP/SprF family membrane protein</fullName>
    </submittedName>
</protein>
<comment type="caution">
    <text evidence="1">The sequence shown here is derived from an EMBL/GenBank/DDBJ whole genome shotgun (WGS) entry which is preliminary data.</text>
</comment>
<name>A0A840TQ98_9BACT</name>
<dbReference type="NCBIfam" id="TIGR03519">
    <property type="entry name" value="T9SS_PorP_fam"/>
    <property type="match status" value="1"/>
</dbReference>
<accession>A0A840TQ98</accession>
<evidence type="ECO:0000313" key="1">
    <source>
        <dbReference type="EMBL" id="MBB5286001.1"/>
    </source>
</evidence>
<organism evidence="1 2">
    <name type="scientific">Rhabdobacter roseus</name>
    <dbReference type="NCBI Taxonomy" id="1655419"/>
    <lineage>
        <taxon>Bacteria</taxon>
        <taxon>Pseudomonadati</taxon>
        <taxon>Bacteroidota</taxon>
        <taxon>Cytophagia</taxon>
        <taxon>Cytophagales</taxon>
        <taxon>Cytophagaceae</taxon>
        <taxon>Rhabdobacter</taxon>
    </lineage>
</organism>
<dbReference type="RefSeq" id="WP_184176679.1">
    <property type="nucleotide sequence ID" value="NZ_JACHGF010000007.1"/>
</dbReference>
<sequence length="342" mass="37264">MIINTKAKLKYLAGTCLLWLVLGGVVRAQQLPQSGLLALNPFVVNPAVSGAYDFTDVRLSYRRQWLGLEDAPHTAYVTAHLPIGYGDRLRPGAKSPRYAAQRAVAPAPPAGSWRFGGGVQLLTDQTGPTERTIGTLTGAAHLSLPARWQLSAGLGIGVLQYSLRFDRIQTTLPTDPILPGGRVSLWRPLLSAGILLRHDNLLLGASAQALNAPRLHYALPDGSTSSRLNPHYYLTGAYRLAVSDEVAILPQLWLKTDGRGPASLDTQLRVQYTDRLWAGAQYRAQESLGFLFGLALSPLLSLGYVYEYPLNGLRTATAGSHELMLGLRFNNRTRLYCAPLGW</sequence>
<keyword evidence="2" id="KW-1185">Reference proteome</keyword>
<reference evidence="1 2" key="1">
    <citation type="submission" date="2020-08" db="EMBL/GenBank/DDBJ databases">
        <title>Genomic Encyclopedia of Type Strains, Phase IV (KMG-IV): sequencing the most valuable type-strain genomes for metagenomic binning, comparative biology and taxonomic classification.</title>
        <authorList>
            <person name="Goeker M."/>
        </authorList>
    </citation>
    <scope>NUCLEOTIDE SEQUENCE [LARGE SCALE GENOMIC DNA]</scope>
    <source>
        <strain evidence="1 2">DSM 105074</strain>
    </source>
</reference>
<dbReference type="Pfam" id="PF11751">
    <property type="entry name" value="PorP_SprF"/>
    <property type="match status" value="1"/>
</dbReference>